<reference evidence="2 3" key="1">
    <citation type="submission" date="2021-11" db="EMBL/GenBank/DDBJ databases">
        <title>Black yeast isolated from Biological Soil Crust.</title>
        <authorList>
            <person name="Kurbessoian T."/>
        </authorList>
    </citation>
    <scope>NUCLEOTIDE SEQUENCE [LARGE SCALE GENOMIC DNA]</scope>
    <source>
        <strain evidence="2 3">CCFEE 5522</strain>
    </source>
</reference>
<gene>
    <name evidence="2" type="ORF">LTR36_010664</name>
</gene>
<keyword evidence="3" id="KW-1185">Reference proteome</keyword>
<dbReference type="AlphaFoldDB" id="A0AAV9JR88"/>
<dbReference type="Proteomes" id="UP001324427">
    <property type="component" value="Unassembled WGS sequence"/>
</dbReference>
<evidence type="ECO:0000313" key="2">
    <source>
        <dbReference type="EMBL" id="KAK4547945.1"/>
    </source>
</evidence>
<name>A0AAV9JR88_9PEZI</name>
<evidence type="ECO:0000256" key="1">
    <source>
        <dbReference type="SAM" id="MobiDB-lite"/>
    </source>
</evidence>
<sequence>MRRQLDTDTAQPSGNIAEPDSDTITLDFRDVLYHCENWQVGDHAELKALGIVIQHLFNDDEEEAVDQLCTALLEHEDLPAFYKAKMHAYLSACEEHDTSDQLILAVAWIAEARKQSQPLGFVPQEIEQWQEMIANQKAEFDDEYMAKKCRALREHTELPIRPIASAYASSSRSPQRMGMKDGTDEVEPGVAIAVETVEATGSDKTEANKARQ</sequence>
<dbReference type="EMBL" id="JAVFHQ010000009">
    <property type="protein sequence ID" value="KAK4547945.1"/>
    <property type="molecule type" value="Genomic_DNA"/>
</dbReference>
<feature type="region of interest" description="Disordered" evidence="1">
    <location>
        <begin position="1"/>
        <end position="20"/>
    </location>
</feature>
<proteinExistence type="predicted"/>
<comment type="caution">
    <text evidence="2">The sequence shown here is derived from an EMBL/GenBank/DDBJ whole genome shotgun (WGS) entry which is preliminary data.</text>
</comment>
<accession>A0AAV9JR88</accession>
<evidence type="ECO:0000313" key="3">
    <source>
        <dbReference type="Proteomes" id="UP001324427"/>
    </source>
</evidence>
<organism evidence="2 3">
    <name type="scientific">Oleoguttula mirabilis</name>
    <dbReference type="NCBI Taxonomy" id="1507867"/>
    <lineage>
        <taxon>Eukaryota</taxon>
        <taxon>Fungi</taxon>
        <taxon>Dikarya</taxon>
        <taxon>Ascomycota</taxon>
        <taxon>Pezizomycotina</taxon>
        <taxon>Dothideomycetes</taxon>
        <taxon>Dothideomycetidae</taxon>
        <taxon>Mycosphaerellales</taxon>
        <taxon>Teratosphaeriaceae</taxon>
        <taxon>Oleoguttula</taxon>
    </lineage>
</organism>
<protein>
    <submittedName>
        <fullName evidence="2">Uncharacterized protein</fullName>
    </submittedName>
</protein>